<proteinExistence type="predicted"/>
<gene>
    <name evidence="1" type="ordered locus">Cphamn1_1988</name>
</gene>
<evidence type="ECO:0000313" key="1">
    <source>
        <dbReference type="EMBL" id="ACE04899.1"/>
    </source>
</evidence>
<dbReference type="KEGG" id="cpb:Cphamn1_1988"/>
<dbReference type="OrthoDB" id="5491608at2"/>
<dbReference type="AlphaFoldDB" id="B3EMG0"/>
<sequence length="376" mass="44478">MNITTELDRDIWHNLQEPGSYEWWYFDAEDEEQGISLVCIWFAGFAFSPYYMEHYLGWKQNRLAISPKALDYSAFSFQLYENGRESINFIKEGPSSLFESSGNDIDVRFERNRFFYDSQRQSYVLDVAFDFPARRKKIAAKLVFSVRHRYSYRKTDGNNNGNVPHHEWLLTLPRADVTGSLTLGDTLRKQSRTLEFHGRGYHDHNLGTMPVHEYIDTWYWGRAFSEEYDLIYYMIFFKNSAYRPLTLCMLRDNGTGDLTVYEDLRIDKSGLRRGLFAPVHNRNLGFSCDDFRVDIRQRQVLDSGPFYLRYSSNIVFQKGGLECTSLRGISEFLSPGRLEMSALRFFIRCRVWRHGVRSAMYGMYNFFKTCLHWIKR</sequence>
<accession>B3EMG0</accession>
<dbReference type="CDD" id="cd21471">
    <property type="entry name" value="CrtC-like"/>
    <property type="match status" value="1"/>
</dbReference>
<name>B3EMG0_CHLPB</name>
<protein>
    <submittedName>
        <fullName evidence="1">Hydroxyneurosporene synthase</fullName>
    </submittedName>
</protein>
<dbReference type="SUPFAM" id="SSF159245">
    <property type="entry name" value="AttH-like"/>
    <property type="match status" value="1"/>
</dbReference>
<dbReference type="HOGENOM" id="CLU_709360_0_0_10"/>
<dbReference type="STRING" id="331678.Cphamn1_1988"/>
<dbReference type="EMBL" id="CP001101">
    <property type="protein sequence ID" value="ACE04899.1"/>
    <property type="molecule type" value="Genomic_DNA"/>
</dbReference>
<dbReference type="InterPro" id="IPR023374">
    <property type="entry name" value="AttH-like_dom_sf"/>
</dbReference>
<dbReference type="Gene3D" id="2.40.370.10">
    <property type="entry name" value="AttH-like domain"/>
    <property type="match status" value="1"/>
</dbReference>
<organism evidence="1">
    <name type="scientific">Chlorobium phaeobacteroides (strain BS1)</name>
    <dbReference type="NCBI Taxonomy" id="331678"/>
    <lineage>
        <taxon>Bacteria</taxon>
        <taxon>Pseudomonadati</taxon>
        <taxon>Chlorobiota</taxon>
        <taxon>Chlorobiia</taxon>
        <taxon>Chlorobiales</taxon>
        <taxon>Chlorobiaceae</taxon>
        <taxon>Chlorobium/Pelodictyon group</taxon>
        <taxon>Chlorobium</taxon>
    </lineage>
</organism>
<reference evidence="1" key="1">
    <citation type="submission" date="2008-06" db="EMBL/GenBank/DDBJ databases">
        <title>Complete sequence of Chlorobium phaeobacteroides BS1.</title>
        <authorList>
            <consortium name="US DOE Joint Genome Institute"/>
            <person name="Lucas S."/>
            <person name="Copeland A."/>
            <person name="Lapidus A."/>
            <person name="Glavina del Rio T."/>
            <person name="Dalin E."/>
            <person name="Tice H."/>
            <person name="Bruce D."/>
            <person name="Goodwin L."/>
            <person name="Pitluck S."/>
            <person name="Schmutz J."/>
            <person name="Larimer F."/>
            <person name="Land M."/>
            <person name="Hauser L."/>
            <person name="Kyrpides N."/>
            <person name="Ovchinnikova G."/>
            <person name="Li T."/>
            <person name="Liu Z."/>
            <person name="Zhao F."/>
            <person name="Overmann J."/>
            <person name="Bryant D.A."/>
            <person name="Richardson P."/>
        </authorList>
    </citation>
    <scope>NUCLEOTIDE SEQUENCE [LARGE SCALE GENOMIC DNA]</scope>
    <source>
        <strain evidence="1">BS1</strain>
    </source>
</reference>
<dbReference type="eggNOG" id="ENOG50333QK">
    <property type="taxonomic scope" value="Bacteria"/>
</dbReference>